<gene>
    <name evidence="2" type="ORF">XAT740_LOCUS17365</name>
</gene>
<evidence type="ECO:0008006" key="4">
    <source>
        <dbReference type="Google" id="ProtNLM"/>
    </source>
</evidence>
<keyword evidence="3" id="KW-1185">Reference proteome</keyword>
<evidence type="ECO:0000313" key="2">
    <source>
        <dbReference type="EMBL" id="CAF1081855.1"/>
    </source>
</evidence>
<accession>A0A814MNN6</accession>
<comment type="caution">
    <text evidence="2">The sequence shown here is derived from an EMBL/GenBank/DDBJ whole genome shotgun (WGS) entry which is preliminary data.</text>
</comment>
<dbReference type="Proteomes" id="UP000663828">
    <property type="component" value="Unassembled WGS sequence"/>
</dbReference>
<dbReference type="EMBL" id="CAJNOR010001131">
    <property type="protein sequence ID" value="CAF1081855.1"/>
    <property type="molecule type" value="Genomic_DNA"/>
</dbReference>
<reference evidence="2" key="1">
    <citation type="submission" date="2021-02" db="EMBL/GenBank/DDBJ databases">
        <authorList>
            <person name="Nowell W R."/>
        </authorList>
    </citation>
    <scope>NUCLEOTIDE SEQUENCE</scope>
</reference>
<dbReference type="AlphaFoldDB" id="A0A814MNN6"/>
<name>A0A814MNN6_ADIRI</name>
<sequence length="452" mass="51210">MSQSDQPTLHHLEQQQAPVRENAPVYTLLTDVPTIVNNNTNQEQPIVYYNPLITAQTTDRAQTYIYVQHPYQNNIANQIITANAPTPYYHQQHTGSSNNVINTMHQYEMPHSIMSQERMQHPGYSTVNNVIAQPIFSMIKPTESSTPILSQNKRGRNDTSGLSETNTHPTHQYPQTLRYANLNNAPKSGLIKYSTKKRNFELKTIAYRKWRAENNEHCILIFVENAESFSFLYEQSNWPTTLANCQYTIRKPSIPPQLALVLSSVSLQTDWGDFVQELKDKHSDIINVIRLRNKAQQPVRAVKLEFSSLRARNDLLATGEVLNLHMKYKVVECFTQENVLICSNCYGIGHFRKNCSQKNESTCKTCGEKCANLKDHQCSGILKCIHCGGAHVSSDNQCKVVRNYRAALTKNLLANSLPNVDRTSSQHPTTGNKPIYRATNGGPSYVSLVRET</sequence>
<proteinExistence type="predicted"/>
<feature type="region of interest" description="Disordered" evidence="1">
    <location>
        <begin position="144"/>
        <end position="174"/>
    </location>
</feature>
<protein>
    <recommendedName>
        <fullName evidence="4">CCHC-type domain-containing protein</fullName>
    </recommendedName>
</protein>
<evidence type="ECO:0000313" key="3">
    <source>
        <dbReference type="Proteomes" id="UP000663828"/>
    </source>
</evidence>
<organism evidence="2 3">
    <name type="scientific">Adineta ricciae</name>
    <name type="common">Rotifer</name>
    <dbReference type="NCBI Taxonomy" id="249248"/>
    <lineage>
        <taxon>Eukaryota</taxon>
        <taxon>Metazoa</taxon>
        <taxon>Spiralia</taxon>
        <taxon>Gnathifera</taxon>
        <taxon>Rotifera</taxon>
        <taxon>Eurotatoria</taxon>
        <taxon>Bdelloidea</taxon>
        <taxon>Adinetida</taxon>
        <taxon>Adinetidae</taxon>
        <taxon>Adineta</taxon>
    </lineage>
</organism>
<evidence type="ECO:0000256" key="1">
    <source>
        <dbReference type="SAM" id="MobiDB-lite"/>
    </source>
</evidence>